<comment type="caution">
    <text evidence="6">The sequence shown here is derived from an EMBL/GenBank/DDBJ whole genome shotgun (WGS) entry which is preliminary data.</text>
</comment>
<reference evidence="6 7" key="1">
    <citation type="journal article" date="2018" name="Sci. Rep.">
        <title>Comparative analysis of the Pocillopora damicornis genome highlights role of immune system in coral evolution.</title>
        <authorList>
            <person name="Cunning R."/>
            <person name="Bay R.A."/>
            <person name="Gillette P."/>
            <person name="Baker A.C."/>
            <person name="Traylor-Knowles N."/>
        </authorList>
    </citation>
    <scope>NUCLEOTIDE SEQUENCE [LARGE SCALE GENOMIC DNA]</scope>
    <source>
        <strain evidence="6">RSMAS</strain>
        <tissue evidence="6">Whole animal</tissue>
    </source>
</reference>
<gene>
    <name evidence="6" type="ORF">pdam_00005054</name>
</gene>
<evidence type="ECO:0000256" key="3">
    <source>
        <dbReference type="PROSITE-ProRule" id="PRU00059"/>
    </source>
</evidence>
<evidence type="ECO:0000259" key="5">
    <source>
        <dbReference type="PROSITE" id="PS01180"/>
    </source>
</evidence>
<evidence type="ECO:0000256" key="1">
    <source>
        <dbReference type="ARBA" id="ARBA00022737"/>
    </source>
</evidence>
<dbReference type="InterPro" id="IPR000859">
    <property type="entry name" value="CUB_dom"/>
</dbReference>
<keyword evidence="4" id="KW-0732">Signal</keyword>
<dbReference type="InterPro" id="IPR000884">
    <property type="entry name" value="TSP1_rpt"/>
</dbReference>
<feature type="disulfide bond" evidence="3">
    <location>
        <begin position="416"/>
        <end position="443"/>
    </location>
</feature>
<dbReference type="SUPFAM" id="SSF82895">
    <property type="entry name" value="TSP-1 type 1 repeat"/>
    <property type="match status" value="1"/>
</dbReference>
<feature type="chain" id="PRO_5018077129" description="CUB domain-containing protein" evidence="4">
    <location>
        <begin position="25"/>
        <end position="650"/>
    </location>
</feature>
<evidence type="ECO:0000256" key="2">
    <source>
        <dbReference type="ARBA" id="ARBA00023157"/>
    </source>
</evidence>
<keyword evidence="1" id="KW-0677">Repeat</keyword>
<evidence type="ECO:0000313" key="7">
    <source>
        <dbReference type="Proteomes" id="UP000275408"/>
    </source>
</evidence>
<organism evidence="6 7">
    <name type="scientific">Pocillopora damicornis</name>
    <name type="common">Cauliflower coral</name>
    <name type="synonym">Millepora damicornis</name>
    <dbReference type="NCBI Taxonomy" id="46731"/>
    <lineage>
        <taxon>Eukaryota</taxon>
        <taxon>Metazoa</taxon>
        <taxon>Cnidaria</taxon>
        <taxon>Anthozoa</taxon>
        <taxon>Hexacorallia</taxon>
        <taxon>Scleractinia</taxon>
        <taxon>Astrocoeniina</taxon>
        <taxon>Pocilloporidae</taxon>
        <taxon>Pocillopora</taxon>
    </lineage>
</organism>
<dbReference type="AlphaFoldDB" id="A0A3M6T6J8"/>
<dbReference type="InterPro" id="IPR035914">
    <property type="entry name" value="Sperma_CUB_dom_sf"/>
</dbReference>
<dbReference type="FunFam" id="2.60.120.290:FF:000005">
    <property type="entry name" value="Procollagen C-endopeptidase enhancer 1"/>
    <property type="match status" value="1"/>
</dbReference>
<dbReference type="Pfam" id="PF00431">
    <property type="entry name" value="CUB"/>
    <property type="match status" value="1"/>
</dbReference>
<keyword evidence="2 3" id="KW-1015">Disulfide bond</keyword>
<accession>A0A3M6T6J8</accession>
<dbReference type="PROSITE" id="PS01180">
    <property type="entry name" value="CUB"/>
    <property type="match status" value="1"/>
</dbReference>
<name>A0A3M6T6J8_POCDA</name>
<dbReference type="Gene3D" id="2.20.100.10">
    <property type="entry name" value="Thrombospondin type-1 (TSP1) repeat"/>
    <property type="match status" value="1"/>
</dbReference>
<dbReference type="OrthoDB" id="9991628at2759"/>
<dbReference type="SUPFAM" id="SSF49854">
    <property type="entry name" value="Spermadhesin, CUB domain"/>
    <property type="match status" value="1"/>
</dbReference>
<keyword evidence="7" id="KW-1185">Reference proteome</keyword>
<dbReference type="CDD" id="cd00041">
    <property type="entry name" value="CUB"/>
    <property type="match status" value="1"/>
</dbReference>
<protein>
    <recommendedName>
        <fullName evidence="5">CUB domain-containing protein</fullName>
    </recommendedName>
</protein>
<evidence type="ECO:0000313" key="6">
    <source>
        <dbReference type="EMBL" id="RMX37010.1"/>
    </source>
</evidence>
<dbReference type="EMBL" id="RCHS01004212">
    <property type="protein sequence ID" value="RMX37010.1"/>
    <property type="molecule type" value="Genomic_DNA"/>
</dbReference>
<proteinExistence type="predicted"/>
<dbReference type="Proteomes" id="UP000275408">
    <property type="component" value="Unassembled WGS sequence"/>
</dbReference>
<dbReference type="PANTHER" id="PTHR24251">
    <property type="entry name" value="OVOCHYMASE-RELATED"/>
    <property type="match status" value="1"/>
</dbReference>
<dbReference type="PROSITE" id="PS50092">
    <property type="entry name" value="TSP1"/>
    <property type="match status" value="1"/>
</dbReference>
<dbReference type="SMART" id="SM00042">
    <property type="entry name" value="CUB"/>
    <property type="match status" value="1"/>
</dbReference>
<comment type="caution">
    <text evidence="3">Lacks conserved residue(s) required for the propagation of feature annotation.</text>
</comment>
<evidence type="ECO:0000256" key="4">
    <source>
        <dbReference type="SAM" id="SignalP"/>
    </source>
</evidence>
<feature type="domain" description="CUB" evidence="5">
    <location>
        <begin position="416"/>
        <end position="532"/>
    </location>
</feature>
<feature type="signal peptide" evidence="4">
    <location>
        <begin position="1"/>
        <end position="24"/>
    </location>
</feature>
<dbReference type="Gene3D" id="2.60.120.290">
    <property type="entry name" value="Spermadhesin, CUB domain"/>
    <property type="match status" value="1"/>
</dbReference>
<dbReference type="InterPro" id="IPR036383">
    <property type="entry name" value="TSP1_rpt_sf"/>
</dbReference>
<sequence length="650" mass="73559">MTGLYKVVCLLYTCFGPFLSCTTSVLEPSPTVTSNLDVTATPTSGTAARTANVTVSPSSTLVFAQSSVSQTDDSDNLFKQAAKELEGTLRRNVEELNGKITNKIDPRSKPRDVNVIDTLTKMTGQNQAFLTRFNNSGNATGYSFNATKGLGFVLLIKKLDCHKNRSLAIPDRSDKTTSRTLAKFSDYVSFKFDCPWIVINATRPKSSNSRKRRDVHIEMTMEVGAEEEDETDDFQEFQMLYHPSRVRREANCRPLPCNVKRFETTMKITNRVFNHSLNDNSSSSYKELADEIKNDTRDPKVNPLKVHDVQILKFSQSATGGYDVRAEFYLDVIGVDLANSVIAALKNATNGTTFGRFEVEPSAFNATHREVVDGNFGNWSGWSECDNKFEQKRTRTCEGALYGGKCHGHNQETKKCDCRYNFTAGGNITSPLFHKKYPTNVNCTWVLQAPVNHTVKLDMKEFHLEEDKKCFYDFMKFFDGRNLTDAFQIGERLCGEPKVPFTINSTGRYLTIQFTSDKSETFRGFRAEWETKEIEMRVTKYVKQYVTALVMIYSPTVNDTHYPLGTATTCSSESQANDKECVFEDKVFIISRLITAQMDRNLPLDGDNRIVLNFEHIMHEKLFPAIYNGEKTCVSWNKEAKNEPMDNSDL</sequence>